<dbReference type="KEGG" id="snw:BBN63_00705"/>
<gene>
    <name evidence="1" type="ORF">BBN63_00705</name>
</gene>
<sequence>MHSPRSGLLQGAEAYLRSVAARKGTDPGHAAMLRAAIQGRLRGATTTALRCPGTISDVVVEGPRGEPQRESSAIRPSVCGRSHQVRVQRWLLPFEQE</sequence>
<evidence type="ECO:0000313" key="1">
    <source>
        <dbReference type="EMBL" id="AQU64999.1"/>
    </source>
</evidence>
<reference evidence="1 2" key="1">
    <citation type="submission" date="2016-11" db="EMBL/GenBank/DDBJ databases">
        <title>Complete genome sequence of Streptomyces niveus SCSIO 3406.</title>
        <authorList>
            <person name="Zhu Q."/>
            <person name="Cheng W."/>
            <person name="Song Y."/>
            <person name="Li Q."/>
            <person name="Ju J."/>
        </authorList>
    </citation>
    <scope>NUCLEOTIDE SEQUENCE [LARGE SCALE GENOMIC DNA]</scope>
    <source>
        <strain evidence="1 2">SCSIO 3406</strain>
    </source>
</reference>
<dbReference type="Proteomes" id="UP000189677">
    <property type="component" value="Chromosome"/>
</dbReference>
<organism evidence="1 2">
    <name type="scientific">Streptomyces niveus</name>
    <name type="common">Streptomyces spheroides</name>
    <dbReference type="NCBI Taxonomy" id="193462"/>
    <lineage>
        <taxon>Bacteria</taxon>
        <taxon>Bacillati</taxon>
        <taxon>Actinomycetota</taxon>
        <taxon>Actinomycetes</taxon>
        <taxon>Kitasatosporales</taxon>
        <taxon>Streptomycetaceae</taxon>
        <taxon>Streptomyces</taxon>
    </lineage>
</organism>
<evidence type="ECO:0000313" key="2">
    <source>
        <dbReference type="Proteomes" id="UP000189677"/>
    </source>
</evidence>
<name>A0A1U9QLS9_STRNV</name>
<protein>
    <submittedName>
        <fullName evidence="1">Uncharacterized protein</fullName>
    </submittedName>
</protein>
<proteinExistence type="predicted"/>
<dbReference type="AlphaFoldDB" id="A0A1U9QLS9"/>
<keyword evidence="2" id="KW-1185">Reference proteome</keyword>
<dbReference type="EMBL" id="CP018047">
    <property type="protein sequence ID" value="AQU64999.1"/>
    <property type="molecule type" value="Genomic_DNA"/>
</dbReference>
<accession>A0A1U9QLS9</accession>